<dbReference type="InterPro" id="IPR036890">
    <property type="entry name" value="HATPase_C_sf"/>
</dbReference>
<feature type="transmembrane region" description="Helical" evidence="6">
    <location>
        <begin position="63"/>
        <end position="88"/>
    </location>
</feature>
<evidence type="ECO:0000256" key="1">
    <source>
        <dbReference type="ARBA" id="ARBA00000085"/>
    </source>
</evidence>
<evidence type="ECO:0000259" key="7">
    <source>
        <dbReference type="PROSITE" id="PS50109"/>
    </source>
</evidence>
<keyword evidence="5 9" id="KW-0418">Kinase</keyword>
<evidence type="ECO:0000256" key="2">
    <source>
        <dbReference type="ARBA" id="ARBA00012438"/>
    </source>
</evidence>
<evidence type="ECO:0000256" key="4">
    <source>
        <dbReference type="ARBA" id="ARBA00022679"/>
    </source>
</evidence>
<keyword evidence="6" id="KW-0472">Membrane</keyword>
<evidence type="ECO:0000256" key="5">
    <source>
        <dbReference type="ARBA" id="ARBA00022777"/>
    </source>
</evidence>
<keyword evidence="6" id="KW-0812">Transmembrane</keyword>
<dbReference type="PROSITE" id="PS50113">
    <property type="entry name" value="PAC"/>
    <property type="match status" value="1"/>
</dbReference>
<accession>A0ABX0UVL4</accession>
<evidence type="ECO:0000313" key="10">
    <source>
        <dbReference type="Proteomes" id="UP001179181"/>
    </source>
</evidence>
<dbReference type="InterPro" id="IPR003594">
    <property type="entry name" value="HATPase_dom"/>
</dbReference>
<comment type="caution">
    <text evidence="9">The sequence shown here is derived from an EMBL/GenBank/DDBJ whole genome shotgun (WGS) entry which is preliminary data.</text>
</comment>
<dbReference type="GO" id="GO:0016301">
    <property type="term" value="F:kinase activity"/>
    <property type="evidence" value="ECO:0007669"/>
    <property type="project" value="UniProtKB-KW"/>
</dbReference>
<feature type="domain" description="PAC" evidence="8">
    <location>
        <begin position="252"/>
        <end position="305"/>
    </location>
</feature>
<evidence type="ECO:0000256" key="3">
    <source>
        <dbReference type="ARBA" id="ARBA00022553"/>
    </source>
</evidence>
<organism evidence="9 10">
    <name type="scientific">Dyadobacter arcticus</name>
    <dbReference type="NCBI Taxonomy" id="1078754"/>
    <lineage>
        <taxon>Bacteria</taxon>
        <taxon>Pseudomonadati</taxon>
        <taxon>Bacteroidota</taxon>
        <taxon>Cytophagia</taxon>
        <taxon>Cytophagales</taxon>
        <taxon>Spirosomataceae</taxon>
        <taxon>Dyadobacter</taxon>
    </lineage>
</organism>
<feature type="domain" description="Histidine kinase" evidence="7">
    <location>
        <begin position="323"/>
        <end position="535"/>
    </location>
</feature>
<dbReference type="PROSITE" id="PS50109">
    <property type="entry name" value="HIS_KIN"/>
    <property type="match status" value="1"/>
</dbReference>
<dbReference type="Pfam" id="PF25487">
    <property type="entry name" value="ETR1_N"/>
    <property type="match status" value="1"/>
</dbReference>
<sequence length="535" mass="61338">MNPENTLCVTSADSIRMCQTGAIVQDSQRADLSQQVTGFFQGILNTKNWPARWYCGEWTDFHGWLYIISDLLIWGAYFLIPIFLMKVVLKRRDFPFPNTIWLFVAFIILCGTTHFIDALIFWIPVYRLSALVRFLTAAVSVTTVYYLFKIFPSILSIRSVSDLQKEIDERNIVEEKLAASEYLLTAAGQVGRLGGWEYDISTKAFNWTITSGEIFETDEKAIKKEQDLLRFFNESDQMIIKLALLNTPETKVSWDYELQLNTESQQKWVRFSGNPLFDRNNEVTKVRGVIMDIDRYKTAELNLIKSIDQMAQQNSQLKNFTHILSHNLRNHSSNISSLTTFVDESHLEETNLAVFQRIKAVSGHLNNTLDDLSQLIKIRESRLESEELDIVLVTNKVLSVLSESLNETGATVDLKYDLKTVMFPQIYLESILMNLISNGIKYKKDDEPAHITLKFYLNGDGVKELKYIDKGKGINLDLHADKVFGLYKTFHKHKDAHGVGLFLIKNQIESHGGRIQVFSKVGQGTTFKITFNEYA</sequence>
<protein>
    <recommendedName>
        <fullName evidence="2">histidine kinase</fullName>
        <ecNumber evidence="2">2.7.13.3</ecNumber>
    </recommendedName>
</protein>
<feature type="transmembrane region" description="Helical" evidence="6">
    <location>
        <begin position="100"/>
        <end position="124"/>
    </location>
</feature>
<comment type="catalytic activity">
    <reaction evidence="1">
        <text>ATP + protein L-histidine = ADP + protein N-phospho-L-histidine.</text>
        <dbReference type="EC" id="2.7.13.3"/>
    </reaction>
</comment>
<evidence type="ECO:0000259" key="8">
    <source>
        <dbReference type="PROSITE" id="PS50113"/>
    </source>
</evidence>
<dbReference type="SUPFAM" id="SSF55785">
    <property type="entry name" value="PYP-like sensor domain (PAS domain)"/>
    <property type="match status" value="1"/>
</dbReference>
<keyword evidence="10" id="KW-1185">Reference proteome</keyword>
<dbReference type="SUPFAM" id="SSF55874">
    <property type="entry name" value="ATPase domain of HSP90 chaperone/DNA topoisomerase II/histidine kinase"/>
    <property type="match status" value="1"/>
</dbReference>
<dbReference type="RefSeq" id="WP_167275780.1">
    <property type="nucleotide sequence ID" value="NZ_JAASQJ010000005.1"/>
</dbReference>
<reference evidence="9 10" key="1">
    <citation type="submission" date="2020-03" db="EMBL/GenBank/DDBJ databases">
        <title>Genomic Encyclopedia of Type Strains, Phase IV (KMG-IV): sequencing the most valuable type-strain genomes for metagenomic binning, comparative biology and taxonomic classification.</title>
        <authorList>
            <person name="Goeker M."/>
        </authorList>
    </citation>
    <scope>NUCLEOTIDE SEQUENCE [LARGE SCALE GENOMIC DNA]</scope>
    <source>
        <strain evidence="9 10">DSM 102865</strain>
    </source>
</reference>
<name>A0ABX0UVL4_9BACT</name>
<dbReference type="InterPro" id="IPR005467">
    <property type="entry name" value="His_kinase_dom"/>
</dbReference>
<dbReference type="EC" id="2.7.13.3" evidence="2"/>
<dbReference type="PANTHER" id="PTHR43304">
    <property type="entry name" value="PHYTOCHROME-LIKE PROTEIN CPH1"/>
    <property type="match status" value="1"/>
</dbReference>
<dbReference type="PANTHER" id="PTHR43304:SF1">
    <property type="entry name" value="PAC DOMAIN-CONTAINING PROTEIN"/>
    <property type="match status" value="1"/>
</dbReference>
<dbReference type="Gene3D" id="1.10.287.130">
    <property type="match status" value="1"/>
</dbReference>
<dbReference type="InterPro" id="IPR052162">
    <property type="entry name" value="Sensor_kinase/Photoreceptor"/>
</dbReference>
<dbReference type="InterPro" id="IPR004358">
    <property type="entry name" value="Sig_transdc_His_kin-like_C"/>
</dbReference>
<dbReference type="Pfam" id="PF02518">
    <property type="entry name" value="HATPase_c"/>
    <property type="match status" value="1"/>
</dbReference>
<dbReference type="Gene3D" id="3.30.450.20">
    <property type="entry name" value="PAS domain"/>
    <property type="match status" value="1"/>
</dbReference>
<dbReference type="Gene3D" id="3.30.565.10">
    <property type="entry name" value="Histidine kinase-like ATPase, C-terminal domain"/>
    <property type="match status" value="1"/>
</dbReference>
<dbReference type="EMBL" id="JAASQJ010000005">
    <property type="protein sequence ID" value="NIJ55660.1"/>
    <property type="molecule type" value="Genomic_DNA"/>
</dbReference>
<evidence type="ECO:0000313" key="9">
    <source>
        <dbReference type="EMBL" id="NIJ55660.1"/>
    </source>
</evidence>
<dbReference type="Proteomes" id="UP001179181">
    <property type="component" value="Unassembled WGS sequence"/>
</dbReference>
<keyword evidence="4" id="KW-0808">Transferase</keyword>
<dbReference type="PRINTS" id="PR00344">
    <property type="entry name" value="BCTRLSENSOR"/>
</dbReference>
<keyword evidence="3" id="KW-0597">Phosphoprotein</keyword>
<dbReference type="InterPro" id="IPR035965">
    <property type="entry name" value="PAS-like_dom_sf"/>
</dbReference>
<keyword evidence="6" id="KW-1133">Transmembrane helix</keyword>
<proteinExistence type="predicted"/>
<feature type="transmembrane region" description="Helical" evidence="6">
    <location>
        <begin position="130"/>
        <end position="148"/>
    </location>
</feature>
<dbReference type="InterPro" id="IPR000700">
    <property type="entry name" value="PAS-assoc_C"/>
</dbReference>
<gene>
    <name evidence="9" type="ORF">FHS68_004849</name>
</gene>
<dbReference type="SMART" id="SM00387">
    <property type="entry name" value="HATPase_c"/>
    <property type="match status" value="1"/>
</dbReference>
<dbReference type="InterPro" id="IPR058544">
    <property type="entry name" value="ETR1_N"/>
</dbReference>
<evidence type="ECO:0000256" key="6">
    <source>
        <dbReference type="SAM" id="Phobius"/>
    </source>
</evidence>